<feature type="chain" id="PRO_5029868975" description="Lipoprotein" evidence="1">
    <location>
        <begin position="35"/>
        <end position="183"/>
    </location>
</feature>
<reference evidence="2 3" key="1">
    <citation type="submission" date="2019-09" db="EMBL/GenBank/DDBJ databases">
        <title>Phylogeny of genus Pseudoclavibacter and closely related genus.</title>
        <authorList>
            <person name="Li Y."/>
        </authorList>
    </citation>
    <scope>NUCLEOTIDE SEQUENCE [LARGE SCALE GENOMIC DNA]</scope>
    <source>
        <strain evidence="2 3">THG-MD12</strain>
    </source>
</reference>
<evidence type="ECO:0008006" key="4">
    <source>
        <dbReference type="Google" id="ProtNLM"/>
    </source>
</evidence>
<proteinExistence type="predicted"/>
<protein>
    <recommendedName>
        <fullName evidence="4">Lipoprotein</fullName>
    </recommendedName>
</protein>
<name>A0A7J5B4C6_9MICO</name>
<comment type="caution">
    <text evidence="2">The sequence shown here is derived from an EMBL/GenBank/DDBJ whole genome shotgun (WGS) entry which is preliminary data.</text>
</comment>
<keyword evidence="1" id="KW-0732">Signal</keyword>
<dbReference type="RefSeq" id="WP_151421981.1">
    <property type="nucleotide sequence ID" value="NZ_WBJX01000001.1"/>
</dbReference>
<feature type="signal peptide" evidence="1">
    <location>
        <begin position="1"/>
        <end position="34"/>
    </location>
</feature>
<dbReference type="Proteomes" id="UP000490386">
    <property type="component" value="Unassembled WGS sequence"/>
</dbReference>
<dbReference type="OrthoDB" id="9961330at2"/>
<organism evidence="2 3">
    <name type="scientific">Pseudoclavibacter terrae</name>
    <dbReference type="NCBI Taxonomy" id="1530195"/>
    <lineage>
        <taxon>Bacteria</taxon>
        <taxon>Bacillati</taxon>
        <taxon>Actinomycetota</taxon>
        <taxon>Actinomycetes</taxon>
        <taxon>Micrococcales</taxon>
        <taxon>Microbacteriaceae</taxon>
        <taxon>Pseudoclavibacter</taxon>
    </lineage>
</organism>
<dbReference type="PROSITE" id="PS51257">
    <property type="entry name" value="PROKAR_LIPOPROTEIN"/>
    <property type="match status" value="1"/>
</dbReference>
<evidence type="ECO:0000313" key="2">
    <source>
        <dbReference type="EMBL" id="KAB1638937.1"/>
    </source>
</evidence>
<dbReference type="EMBL" id="WBJX01000001">
    <property type="protein sequence ID" value="KAB1638937.1"/>
    <property type="molecule type" value="Genomic_DNA"/>
</dbReference>
<keyword evidence="3" id="KW-1185">Reference proteome</keyword>
<sequence>MTIPFRKERETALARAAGATLACLALLTGCAANAAVKLPLPTPLDGLPLTATYELEPVAPRLATETEREDAQSLWAEGYETEREQLGIPHRAVFLDEGGTMFRIIRISSPDLQCGTAPLTLEVVGDAAMRITIGTAPGGGGNCLAIGHTVVDELELPREVTGRPISVELVENVPSPGLYLMAE</sequence>
<accession>A0A7J5B4C6</accession>
<gene>
    <name evidence="2" type="ORF">F8O03_00840</name>
</gene>
<dbReference type="AlphaFoldDB" id="A0A7J5B4C6"/>
<evidence type="ECO:0000313" key="3">
    <source>
        <dbReference type="Proteomes" id="UP000490386"/>
    </source>
</evidence>
<evidence type="ECO:0000256" key="1">
    <source>
        <dbReference type="SAM" id="SignalP"/>
    </source>
</evidence>